<comment type="subcellular location">
    <subcellularLocation>
        <location evidence="1">Nucleus</location>
    </subcellularLocation>
</comment>
<dbReference type="InterPro" id="IPR000690">
    <property type="entry name" value="Matrin/U1-C_Znf_C2H2"/>
</dbReference>
<gene>
    <name evidence="8" type="primary">ZMAT2</name>
    <name evidence="8" type="ORF">BGZ95_002349</name>
</gene>
<keyword evidence="4" id="KW-0862">Zinc</keyword>
<evidence type="ECO:0000256" key="5">
    <source>
        <dbReference type="ARBA" id="ARBA00023242"/>
    </source>
</evidence>
<keyword evidence="5" id="KW-0539">Nucleus</keyword>
<evidence type="ECO:0000256" key="6">
    <source>
        <dbReference type="SAM" id="MobiDB-lite"/>
    </source>
</evidence>
<evidence type="ECO:0000256" key="4">
    <source>
        <dbReference type="ARBA" id="ARBA00022833"/>
    </source>
</evidence>
<dbReference type="AlphaFoldDB" id="A0AAD4DLU2"/>
<dbReference type="GO" id="GO:0003676">
    <property type="term" value="F:nucleic acid binding"/>
    <property type="evidence" value="ECO:0007669"/>
    <property type="project" value="InterPro"/>
</dbReference>
<dbReference type="PANTHER" id="PTHR45986">
    <property type="entry name" value="ZINC FINGER MATRIN-TYPE PROTEIN 2"/>
    <property type="match status" value="1"/>
</dbReference>
<dbReference type="InterPro" id="IPR040107">
    <property type="entry name" value="Snu23"/>
</dbReference>
<dbReference type="SMART" id="SM00451">
    <property type="entry name" value="ZnF_U1"/>
    <property type="match status" value="1"/>
</dbReference>
<dbReference type="Pfam" id="PF12171">
    <property type="entry name" value="zf-C2H2_jaz"/>
    <property type="match status" value="1"/>
</dbReference>
<dbReference type="InterPro" id="IPR003604">
    <property type="entry name" value="Matrin/U1-like-C_Znf_C2H2"/>
</dbReference>
<proteinExistence type="predicted"/>
<evidence type="ECO:0000313" key="8">
    <source>
        <dbReference type="EMBL" id="KAG0281541.1"/>
    </source>
</evidence>
<name>A0AAD4DLU2_9FUNG</name>
<evidence type="ECO:0000256" key="1">
    <source>
        <dbReference type="ARBA" id="ARBA00004123"/>
    </source>
</evidence>
<evidence type="ECO:0000259" key="7">
    <source>
        <dbReference type="PROSITE" id="PS50171"/>
    </source>
</evidence>
<dbReference type="GO" id="GO:0046540">
    <property type="term" value="C:U4/U6 x U5 tri-snRNP complex"/>
    <property type="evidence" value="ECO:0007669"/>
    <property type="project" value="TreeGrafter"/>
</dbReference>
<dbReference type="InterPro" id="IPR036236">
    <property type="entry name" value="Znf_C2H2_sf"/>
</dbReference>
<keyword evidence="3" id="KW-0863">Zinc-finger</keyword>
<evidence type="ECO:0000256" key="3">
    <source>
        <dbReference type="ARBA" id="ARBA00022771"/>
    </source>
</evidence>
<dbReference type="GO" id="GO:0008270">
    <property type="term" value="F:zinc ion binding"/>
    <property type="evidence" value="ECO:0007669"/>
    <property type="project" value="UniProtKB-KW"/>
</dbReference>
<dbReference type="Proteomes" id="UP001194580">
    <property type="component" value="Unassembled WGS sequence"/>
</dbReference>
<dbReference type="EMBL" id="JAAAIL010000015">
    <property type="protein sequence ID" value="KAG0281541.1"/>
    <property type="molecule type" value="Genomic_DNA"/>
</dbReference>
<dbReference type="SUPFAM" id="SSF57667">
    <property type="entry name" value="beta-beta-alpha zinc fingers"/>
    <property type="match status" value="1"/>
</dbReference>
<dbReference type="PROSITE" id="PS50171">
    <property type="entry name" value="ZF_MATRIN"/>
    <property type="match status" value="1"/>
</dbReference>
<feature type="compositionally biased region" description="Basic and acidic residues" evidence="6">
    <location>
        <begin position="31"/>
        <end position="40"/>
    </location>
</feature>
<dbReference type="Gene3D" id="3.30.160.60">
    <property type="entry name" value="Classic Zinc Finger"/>
    <property type="match status" value="1"/>
</dbReference>
<dbReference type="InterPro" id="IPR022755">
    <property type="entry name" value="Znf_C2H2_jaz"/>
</dbReference>
<keyword evidence="2" id="KW-0479">Metal-binding</keyword>
<feature type="compositionally biased region" description="Basic and acidic residues" evidence="6">
    <location>
        <begin position="150"/>
        <end position="183"/>
    </location>
</feature>
<dbReference type="GO" id="GO:0000398">
    <property type="term" value="P:mRNA splicing, via spliceosome"/>
    <property type="evidence" value="ECO:0007669"/>
    <property type="project" value="InterPro"/>
</dbReference>
<feature type="region of interest" description="Disordered" evidence="6">
    <location>
        <begin position="147"/>
        <end position="225"/>
    </location>
</feature>
<evidence type="ECO:0000313" key="9">
    <source>
        <dbReference type="Proteomes" id="UP001194580"/>
    </source>
</evidence>
<dbReference type="GO" id="GO:0005681">
    <property type="term" value="C:spliceosomal complex"/>
    <property type="evidence" value="ECO:0007669"/>
    <property type="project" value="InterPro"/>
</dbReference>
<keyword evidence="9" id="KW-1185">Reference proteome</keyword>
<comment type="caution">
    <text evidence="8">The sequence shown here is derived from an EMBL/GenBank/DDBJ whole genome shotgun (WGS) entry which is preliminary data.</text>
</comment>
<evidence type="ECO:0000256" key="2">
    <source>
        <dbReference type="ARBA" id="ARBA00022723"/>
    </source>
</evidence>
<feature type="domain" description="Matrin-type" evidence="7">
    <location>
        <begin position="99"/>
        <end position="129"/>
    </location>
</feature>
<dbReference type="PANTHER" id="PTHR45986:SF1">
    <property type="entry name" value="ZINC FINGER MATRIN-TYPE PROTEIN 2"/>
    <property type="match status" value="1"/>
</dbReference>
<protein>
    <submittedName>
        <fullName evidence="8">Zinc finger, matrin-type 2</fullName>
    </submittedName>
</protein>
<sequence>MSSADSKKGAYGTVVKKKTGRWDMEEFEKRAKERAAREKELQEEDDARALGKTVKKKATKEAPTEEAIAAEKSQRLNLESAIGKSQVVQGGPSGRAPGFYCQLCDCVLKDSTAYMDHKNGKKHLKNLGVDRKAVREDLTDVVAKLQSMKRKAEEGPKKDIKYDLDARLEEVKRQEDREKAEKRERKKQKKNEKKTDDDAAGFDNGGMDPAMAAMMGFSGFGSSKS</sequence>
<feature type="compositionally biased region" description="Low complexity" evidence="6">
    <location>
        <begin position="210"/>
        <end position="225"/>
    </location>
</feature>
<accession>A0AAD4DLU2</accession>
<organism evidence="8 9">
    <name type="scientific">Linnemannia exigua</name>
    <dbReference type="NCBI Taxonomy" id="604196"/>
    <lineage>
        <taxon>Eukaryota</taxon>
        <taxon>Fungi</taxon>
        <taxon>Fungi incertae sedis</taxon>
        <taxon>Mucoromycota</taxon>
        <taxon>Mortierellomycotina</taxon>
        <taxon>Mortierellomycetes</taxon>
        <taxon>Mortierellales</taxon>
        <taxon>Mortierellaceae</taxon>
        <taxon>Linnemannia</taxon>
    </lineage>
</organism>
<reference evidence="8" key="1">
    <citation type="journal article" date="2020" name="Fungal Divers.">
        <title>Resolving the Mortierellaceae phylogeny through synthesis of multi-gene phylogenetics and phylogenomics.</title>
        <authorList>
            <person name="Vandepol N."/>
            <person name="Liber J."/>
            <person name="Desiro A."/>
            <person name="Na H."/>
            <person name="Kennedy M."/>
            <person name="Barry K."/>
            <person name="Grigoriev I.V."/>
            <person name="Miller A.N."/>
            <person name="O'Donnell K."/>
            <person name="Stajich J.E."/>
            <person name="Bonito G."/>
        </authorList>
    </citation>
    <scope>NUCLEOTIDE SEQUENCE</scope>
    <source>
        <strain evidence="8">NRRL 28262</strain>
    </source>
</reference>
<feature type="region of interest" description="Disordered" evidence="6">
    <location>
        <begin position="31"/>
        <end position="69"/>
    </location>
</feature>